<reference evidence="1 2" key="1">
    <citation type="journal article" date="2017" name="Nat. Commun.">
        <title>In situ click chemistry generation of cyclooxygenase-2 inhibitors.</title>
        <authorList>
            <person name="Bhardwaj A."/>
            <person name="Kaur J."/>
            <person name="Wuest M."/>
            <person name="Wuest F."/>
        </authorList>
    </citation>
    <scope>NUCLEOTIDE SEQUENCE [LARGE SCALE GENOMIC DNA]</scope>
    <source>
        <strain evidence="1">S2_012_000_R3_94</strain>
    </source>
</reference>
<dbReference type="Proteomes" id="UP000315344">
    <property type="component" value="Unassembled WGS sequence"/>
</dbReference>
<comment type="caution">
    <text evidence="1">The sequence shown here is derived from an EMBL/GenBank/DDBJ whole genome shotgun (WGS) entry which is preliminary data.</text>
</comment>
<dbReference type="EMBL" id="VAFL01000005">
    <property type="protein sequence ID" value="TKW67109.1"/>
    <property type="molecule type" value="Genomic_DNA"/>
</dbReference>
<sequence length="183" mass="20087">MRTIGWLMLTLAFLAASVLLVAWPDLKELMHARIWNVSRSDDNETNLNGVRIFIDEGRAMILPAMDDRALIYLRLGLQGEPSVLESWMACDIGLTDGNGHTWRPLINQAGLEIIDMLGADSDVDDNCDQSLLFATSADAPSLSVQAFLVPVGALNDLRLQFAAMTTRPDAVSIPFRPVLRPPA</sequence>
<evidence type="ECO:0000313" key="1">
    <source>
        <dbReference type="EMBL" id="TKW67109.1"/>
    </source>
</evidence>
<dbReference type="AlphaFoldDB" id="A0A533I664"/>
<gene>
    <name evidence="1" type="ORF">DI616_08550</name>
</gene>
<accession>A0A533I664</accession>
<protein>
    <submittedName>
        <fullName evidence="1">Uncharacterized protein</fullName>
    </submittedName>
</protein>
<organism evidence="1 2">
    <name type="scientific">Paracoccus denitrificans</name>
    <dbReference type="NCBI Taxonomy" id="266"/>
    <lineage>
        <taxon>Bacteria</taxon>
        <taxon>Pseudomonadati</taxon>
        <taxon>Pseudomonadota</taxon>
        <taxon>Alphaproteobacteria</taxon>
        <taxon>Rhodobacterales</taxon>
        <taxon>Paracoccaceae</taxon>
        <taxon>Paracoccus</taxon>
    </lineage>
</organism>
<evidence type="ECO:0000313" key="2">
    <source>
        <dbReference type="Proteomes" id="UP000315344"/>
    </source>
</evidence>
<name>A0A533I664_PARDE</name>
<proteinExistence type="predicted"/>